<feature type="compositionally biased region" description="Low complexity" evidence="2">
    <location>
        <begin position="41"/>
        <end position="51"/>
    </location>
</feature>
<dbReference type="InterPro" id="IPR006968">
    <property type="entry name" value="RUS_fam"/>
</dbReference>
<feature type="compositionally biased region" description="Gly residues" evidence="2">
    <location>
        <begin position="84"/>
        <end position="114"/>
    </location>
</feature>
<proteinExistence type="inferred from homology"/>
<dbReference type="AlphaFoldDB" id="A0A1D1ZJ51"/>
<protein>
    <submittedName>
        <fullName evidence="6">UPF0420 protein C16orf58</fullName>
    </submittedName>
</protein>
<evidence type="ECO:0000256" key="1">
    <source>
        <dbReference type="ARBA" id="ARBA00007558"/>
    </source>
</evidence>
<feature type="signal peptide" evidence="3">
    <location>
        <begin position="1"/>
        <end position="22"/>
    </location>
</feature>
<evidence type="ECO:0000259" key="5">
    <source>
        <dbReference type="Pfam" id="PF24160"/>
    </source>
</evidence>
<organism evidence="6">
    <name type="scientific">Anthurium amnicola</name>
    <dbReference type="NCBI Taxonomy" id="1678845"/>
    <lineage>
        <taxon>Eukaryota</taxon>
        <taxon>Viridiplantae</taxon>
        <taxon>Streptophyta</taxon>
        <taxon>Embryophyta</taxon>
        <taxon>Tracheophyta</taxon>
        <taxon>Spermatophyta</taxon>
        <taxon>Magnoliopsida</taxon>
        <taxon>Liliopsida</taxon>
        <taxon>Araceae</taxon>
        <taxon>Pothoideae</taxon>
        <taxon>Potheae</taxon>
        <taxon>Anthurium</taxon>
    </lineage>
</organism>
<sequence>AAAAAAMSLVPLLLSSPHTATAASPKVGPFRRLHAFPSPPTLHLLLPRTRLSPPPPPLRYTHPPCPAGPSAKARPIGSTTPGGQSPGAEGGSEQAHGGGGGGGDDRGGGNGGRGWWDPFDQDGWRRDANWVSLCSGNRAAVVALLFSLLGFSWFGLSQLSLSALARSAEGGGIMSAWEVRGGKWTRLVPDPCGEGFVVTAGGGKGVDKVLGPFDWVGVCWRELQEVVVRLMLPEGYPESVTTDYLEYSIWRAVQGIASQVSGVLSTQALLYAVGLGKGAIPTAAAINWVLKDGIGYLSKIMLSKYGRHFDVNPKGWRLFADLLENAAFGMEILTPAFPHLFVLIGAAAGAGRSAAALIQAATRSCFYAGFAAQRNFAEVIAKGEAQGMVSKFLGIMLGIALANLIGSSTPLALATFGVVTGVHMYCNLKSYQSIQLRTLNPYRASLVFSEYLLSGQVPSIKEVNDEEPLFTDLSIKIKPMHSRDQNMLSEETKDAALQIARRLHLGSRLSELVKMKEDALALFDLFRNESYMLVEDQGRFCVILKEDSTPEDMLRSLFHVNYLYWLEKNLGYEPRNIVEECKYGGRLQISLDYVQREFSHIKRDGQQYGWATDRLIAKPLPNRIRLGEMVSSQASTHC</sequence>
<feature type="compositionally biased region" description="Pro residues" evidence="2">
    <location>
        <begin position="52"/>
        <end position="67"/>
    </location>
</feature>
<feature type="non-terminal residue" evidence="6">
    <location>
        <position position="1"/>
    </location>
</feature>
<reference evidence="6" key="1">
    <citation type="submission" date="2015-07" db="EMBL/GenBank/DDBJ databases">
        <title>Transcriptome Assembly of Anthurium amnicola.</title>
        <authorList>
            <person name="Suzuki J."/>
        </authorList>
    </citation>
    <scope>NUCLEOTIDE SEQUENCE</scope>
</reference>
<evidence type="ECO:0000256" key="2">
    <source>
        <dbReference type="SAM" id="MobiDB-lite"/>
    </source>
</evidence>
<evidence type="ECO:0000256" key="3">
    <source>
        <dbReference type="SAM" id="SignalP"/>
    </source>
</evidence>
<dbReference type="GO" id="GO:0010224">
    <property type="term" value="P:response to UV-B"/>
    <property type="evidence" value="ECO:0007669"/>
    <property type="project" value="TreeGrafter"/>
</dbReference>
<accession>A0A1D1ZJ51</accession>
<dbReference type="InterPro" id="IPR054549">
    <property type="entry name" value="UVB_sens_RUS_dom"/>
</dbReference>
<dbReference type="Pfam" id="PF24160">
    <property type="entry name" value="UVB_sens_C"/>
    <property type="match status" value="1"/>
</dbReference>
<dbReference type="EMBL" id="GDJX01000978">
    <property type="protein sequence ID" value="JAT66958.1"/>
    <property type="molecule type" value="Transcribed_RNA"/>
</dbReference>
<evidence type="ECO:0000313" key="6">
    <source>
        <dbReference type="EMBL" id="JAT66958.1"/>
    </source>
</evidence>
<dbReference type="PANTHER" id="PTHR12770:SF22">
    <property type="entry name" value="PROTEIN ROOT UVB SENSITIVE 1, CHLOROPLASTIC"/>
    <property type="match status" value="1"/>
</dbReference>
<feature type="domain" description="Protein root UVB sensitive/RUS" evidence="4">
    <location>
        <begin position="221"/>
        <end position="453"/>
    </location>
</feature>
<gene>
    <name evidence="6" type="primary">CP058_5</name>
    <name evidence="6" type="ORF">g.79678</name>
</gene>
<name>A0A1D1ZJ51_9ARAE</name>
<feature type="chain" id="PRO_5008901043" evidence="3">
    <location>
        <begin position="23"/>
        <end position="638"/>
    </location>
</feature>
<feature type="region of interest" description="Disordered" evidence="2">
    <location>
        <begin position="37"/>
        <end position="118"/>
    </location>
</feature>
<evidence type="ECO:0000259" key="4">
    <source>
        <dbReference type="Pfam" id="PF04884"/>
    </source>
</evidence>
<comment type="similarity">
    <text evidence="1">Belongs to the RUS1 family.</text>
</comment>
<feature type="domain" description="Root UVB sensitive protein C-terminal" evidence="5">
    <location>
        <begin position="502"/>
        <end position="614"/>
    </location>
</feature>
<dbReference type="PANTHER" id="PTHR12770">
    <property type="entry name" value="RUS1 FAMILY PROTEIN C16ORF58"/>
    <property type="match status" value="1"/>
</dbReference>
<dbReference type="InterPro" id="IPR055412">
    <property type="entry name" value="UVB_sens_C"/>
</dbReference>
<dbReference type="GO" id="GO:0009941">
    <property type="term" value="C:chloroplast envelope"/>
    <property type="evidence" value="ECO:0007669"/>
    <property type="project" value="TreeGrafter"/>
</dbReference>
<dbReference type="Pfam" id="PF04884">
    <property type="entry name" value="UVB_sens_prot"/>
    <property type="match status" value="1"/>
</dbReference>
<dbReference type="GO" id="GO:0032502">
    <property type="term" value="P:developmental process"/>
    <property type="evidence" value="ECO:0007669"/>
    <property type="project" value="TreeGrafter"/>
</dbReference>
<keyword evidence="3" id="KW-0732">Signal</keyword>